<name>A0A9X6FDC1_BACTU</name>
<dbReference type="Proteomes" id="UP000195129">
    <property type="component" value="Unassembled WGS sequence"/>
</dbReference>
<dbReference type="Gene3D" id="2.60.40.3720">
    <property type="match status" value="1"/>
</dbReference>
<dbReference type="AlphaFoldDB" id="A0A9X6FDC1"/>
<evidence type="ECO:0008006" key="3">
    <source>
        <dbReference type="Google" id="ProtNLM"/>
    </source>
</evidence>
<organism evidence="1 2">
    <name type="scientific">Bacillus thuringiensis serovar yosoo</name>
    <dbReference type="NCBI Taxonomy" id="180848"/>
    <lineage>
        <taxon>Bacteria</taxon>
        <taxon>Bacillati</taxon>
        <taxon>Bacillota</taxon>
        <taxon>Bacilli</taxon>
        <taxon>Bacillales</taxon>
        <taxon>Bacillaceae</taxon>
        <taxon>Bacillus</taxon>
        <taxon>Bacillus cereus group</taxon>
    </lineage>
</organism>
<evidence type="ECO:0000313" key="1">
    <source>
        <dbReference type="EMBL" id="OTY60527.1"/>
    </source>
</evidence>
<comment type="caution">
    <text evidence="1">The sequence shown here is derived from an EMBL/GenBank/DDBJ whole genome shotgun (WGS) entry which is preliminary data.</text>
</comment>
<dbReference type="InterPro" id="IPR031998">
    <property type="entry name" value="DUF5065"/>
</dbReference>
<proteinExistence type="predicted"/>
<reference evidence="1 2" key="1">
    <citation type="submission" date="2016-10" db="EMBL/GenBank/DDBJ databases">
        <title>Comparative genomics of Bacillus thuringiensis reveals a path to pathogens against multiple invertebrate hosts.</title>
        <authorList>
            <person name="Zheng J."/>
            <person name="Gao Q."/>
            <person name="Liu H."/>
            <person name="Peng D."/>
            <person name="Ruan L."/>
            <person name="Sun M."/>
        </authorList>
    </citation>
    <scope>NUCLEOTIDE SEQUENCE [LARGE SCALE GENOMIC DNA]</scope>
    <source>
        <strain evidence="1">BGSC 4CA1</strain>
    </source>
</reference>
<protein>
    <recommendedName>
        <fullName evidence="3">DUF5065 domain-containing protein</fullName>
    </recommendedName>
</protein>
<gene>
    <name evidence="1" type="ORF">BK746_07625</name>
</gene>
<accession>A0A9X6FDC1</accession>
<dbReference type="EMBL" id="NFDN01000037">
    <property type="protein sequence ID" value="OTY60527.1"/>
    <property type="molecule type" value="Genomic_DNA"/>
</dbReference>
<dbReference type="Pfam" id="PF16723">
    <property type="entry name" value="DUF5065"/>
    <property type="match status" value="1"/>
</dbReference>
<sequence>MYGSFVTPITSVYKPGLFVDVMKIDEHYYYDGSFKIKK</sequence>
<evidence type="ECO:0000313" key="2">
    <source>
        <dbReference type="Proteomes" id="UP000195129"/>
    </source>
</evidence>